<keyword evidence="3" id="KW-1185">Reference proteome</keyword>
<evidence type="ECO:0000313" key="3">
    <source>
        <dbReference type="Proteomes" id="UP000050761"/>
    </source>
</evidence>
<dbReference type="OrthoDB" id="7999341at2759"/>
<proteinExistence type="predicted"/>
<dbReference type="WBParaSite" id="HPBE_0002061901-mRNA-1">
    <property type="protein sequence ID" value="HPBE_0002061901-mRNA-1"/>
    <property type="gene ID" value="HPBE_0002061901"/>
</dbReference>
<reference evidence="2 3" key="1">
    <citation type="submission" date="2018-11" db="EMBL/GenBank/DDBJ databases">
        <authorList>
            <consortium name="Pathogen Informatics"/>
        </authorList>
    </citation>
    <scope>NUCLEOTIDE SEQUENCE [LARGE SCALE GENOMIC DNA]</scope>
</reference>
<accession>A0A3P8BSY9</accession>
<feature type="compositionally biased region" description="Polar residues" evidence="1">
    <location>
        <begin position="81"/>
        <end position="94"/>
    </location>
</feature>
<accession>A0A183GE82</accession>
<evidence type="ECO:0000313" key="2">
    <source>
        <dbReference type="EMBL" id="VDP21010.1"/>
    </source>
</evidence>
<evidence type="ECO:0000256" key="1">
    <source>
        <dbReference type="SAM" id="MobiDB-lite"/>
    </source>
</evidence>
<feature type="compositionally biased region" description="Basic and acidic residues" evidence="1">
    <location>
        <begin position="95"/>
        <end position="107"/>
    </location>
</feature>
<reference evidence="4" key="2">
    <citation type="submission" date="2019-09" db="UniProtKB">
        <authorList>
            <consortium name="WormBaseParasite"/>
        </authorList>
    </citation>
    <scope>IDENTIFICATION</scope>
</reference>
<feature type="region of interest" description="Disordered" evidence="1">
    <location>
        <begin position="78"/>
        <end position="107"/>
    </location>
</feature>
<gene>
    <name evidence="2" type="ORF">HPBE_LOCUS20618</name>
</gene>
<name>A0A183GE82_HELPZ</name>
<dbReference type="Proteomes" id="UP000050761">
    <property type="component" value="Unassembled WGS sequence"/>
</dbReference>
<organism evidence="3 4">
    <name type="scientific">Heligmosomoides polygyrus</name>
    <name type="common">Parasitic roundworm</name>
    <dbReference type="NCBI Taxonomy" id="6339"/>
    <lineage>
        <taxon>Eukaryota</taxon>
        <taxon>Metazoa</taxon>
        <taxon>Ecdysozoa</taxon>
        <taxon>Nematoda</taxon>
        <taxon>Chromadorea</taxon>
        <taxon>Rhabditida</taxon>
        <taxon>Rhabditina</taxon>
        <taxon>Rhabditomorpha</taxon>
        <taxon>Strongyloidea</taxon>
        <taxon>Heligmosomidae</taxon>
        <taxon>Heligmosomoides</taxon>
    </lineage>
</organism>
<dbReference type="AlphaFoldDB" id="A0A183GE82"/>
<evidence type="ECO:0000313" key="4">
    <source>
        <dbReference type="WBParaSite" id="HPBE_0002061901-mRNA-1"/>
    </source>
</evidence>
<sequence>MTWEQLVTTLATKLKNQAALSNIRDELHNISLTKDSVGEFATKVLTMTKFAFQGLDDRVVSQMAIDFFIIGLNPELRKKNPTATRNRGLRNSGQPREKEHRIFQQERKEDSESIQVLNAVLLDERLNSLQQQFDDMQYQLSTF</sequence>
<protein>
    <submittedName>
        <fullName evidence="4">Retrotrans_gag domain-containing protein</fullName>
    </submittedName>
</protein>
<dbReference type="EMBL" id="UZAH01032307">
    <property type="protein sequence ID" value="VDP21010.1"/>
    <property type="molecule type" value="Genomic_DNA"/>
</dbReference>